<protein>
    <submittedName>
        <fullName evidence="1">Uncharacterized protein</fullName>
    </submittedName>
</protein>
<accession>S8B7E2</accession>
<name>S8B7E2_PENO1</name>
<dbReference type="EMBL" id="KB644415">
    <property type="protein sequence ID" value="EPS34853.1"/>
    <property type="molecule type" value="Genomic_DNA"/>
</dbReference>
<keyword evidence="2" id="KW-1185">Reference proteome</keyword>
<dbReference type="AlphaFoldDB" id="S8B7E2"/>
<evidence type="ECO:0000313" key="1">
    <source>
        <dbReference type="EMBL" id="EPS34853.1"/>
    </source>
</evidence>
<gene>
    <name evidence="1" type="ORF">PDE_09817</name>
</gene>
<reference evidence="1 2" key="1">
    <citation type="journal article" date="2013" name="PLoS ONE">
        <title>Genomic and secretomic analyses reveal unique features of the lignocellulolytic enzyme system of Penicillium decumbens.</title>
        <authorList>
            <person name="Liu G."/>
            <person name="Zhang L."/>
            <person name="Wei X."/>
            <person name="Zou G."/>
            <person name="Qin Y."/>
            <person name="Ma L."/>
            <person name="Li J."/>
            <person name="Zheng H."/>
            <person name="Wang S."/>
            <person name="Wang C."/>
            <person name="Xun L."/>
            <person name="Zhao G.-P."/>
            <person name="Zhou Z."/>
            <person name="Qu Y."/>
        </authorList>
    </citation>
    <scope>NUCLEOTIDE SEQUENCE [LARGE SCALE GENOMIC DNA]</scope>
    <source>
        <strain evidence="2">114-2 / CGMCC 5302</strain>
    </source>
</reference>
<evidence type="ECO:0000313" key="2">
    <source>
        <dbReference type="Proteomes" id="UP000019376"/>
    </source>
</evidence>
<dbReference type="HOGENOM" id="CLU_2062289_0_0_1"/>
<sequence>MSLSSSACHVIYHDAESRGWDGVFEKKHCQQKASAPCKALKGHGQNRTQHILDAEYYTGSLSSMAVPVIHLLTSFSPFSLFHACSSQDPSAQVFLTCHLFSARPHLYYGAQNTTSCVSA</sequence>
<organism evidence="1 2">
    <name type="scientific">Penicillium oxalicum (strain 114-2 / CGMCC 5302)</name>
    <name type="common">Penicillium decumbens</name>
    <dbReference type="NCBI Taxonomy" id="933388"/>
    <lineage>
        <taxon>Eukaryota</taxon>
        <taxon>Fungi</taxon>
        <taxon>Dikarya</taxon>
        <taxon>Ascomycota</taxon>
        <taxon>Pezizomycotina</taxon>
        <taxon>Eurotiomycetes</taxon>
        <taxon>Eurotiomycetidae</taxon>
        <taxon>Eurotiales</taxon>
        <taxon>Aspergillaceae</taxon>
        <taxon>Penicillium</taxon>
    </lineage>
</organism>
<dbReference type="Proteomes" id="UP000019376">
    <property type="component" value="Unassembled WGS sequence"/>
</dbReference>
<proteinExistence type="predicted"/>